<organism evidence="3 4">
    <name type="scientific">Bizionia hallyeonensis</name>
    <dbReference type="NCBI Taxonomy" id="1123757"/>
    <lineage>
        <taxon>Bacteria</taxon>
        <taxon>Pseudomonadati</taxon>
        <taxon>Bacteroidota</taxon>
        <taxon>Flavobacteriia</taxon>
        <taxon>Flavobacteriales</taxon>
        <taxon>Flavobacteriaceae</taxon>
        <taxon>Bizionia</taxon>
    </lineage>
</organism>
<dbReference type="EMBL" id="JBHSLA010000002">
    <property type="protein sequence ID" value="MFC5194980.1"/>
    <property type="molecule type" value="Genomic_DNA"/>
</dbReference>
<evidence type="ECO:0000256" key="2">
    <source>
        <dbReference type="SAM" id="Phobius"/>
    </source>
</evidence>
<keyword evidence="4" id="KW-1185">Reference proteome</keyword>
<evidence type="ECO:0000256" key="1">
    <source>
        <dbReference type="SAM" id="MobiDB-lite"/>
    </source>
</evidence>
<feature type="region of interest" description="Disordered" evidence="1">
    <location>
        <begin position="37"/>
        <end position="65"/>
    </location>
</feature>
<sequence length="65" mass="7531">MEQISIVKILAITVVFFLILLILGVRKSIILKKENERLSKSSPSIDKDINKPYKDFTEGHMYNNH</sequence>
<accession>A0ABW0C6T2</accession>
<evidence type="ECO:0000313" key="3">
    <source>
        <dbReference type="EMBL" id="MFC5194980.1"/>
    </source>
</evidence>
<gene>
    <name evidence="3" type="ORF">ACFPH8_06530</name>
</gene>
<name>A0ABW0C6T2_9FLAO</name>
<evidence type="ECO:0000313" key="4">
    <source>
        <dbReference type="Proteomes" id="UP001596162"/>
    </source>
</evidence>
<comment type="caution">
    <text evidence="3">The sequence shown here is derived from an EMBL/GenBank/DDBJ whole genome shotgun (WGS) entry which is preliminary data.</text>
</comment>
<proteinExistence type="predicted"/>
<feature type="compositionally biased region" description="Basic and acidic residues" evidence="1">
    <location>
        <begin position="37"/>
        <end position="58"/>
    </location>
</feature>
<dbReference type="Proteomes" id="UP001596162">
    <property type="component" value="Unassembled WGS sequence"/>
</dbReference>
<protein>
    <submittedName>
        <fullName evidence="3">Uncharacterized protein</fullName>
    </submittedName>
</protein>
<keyword evidence="2" id="KW-0472">Membrane</keyword>
<dbReference type="RefSeq" id="WP_376859485.1">
    <property type="nucleotide sequence ID" value="NZ_JBHSLA010000002.1"/>
</dbReference>
<keyword evidence="2" id="KW-1133">Transmembrane helix</keyword>
<feature type="transmembrane region" description="Helical" evidence="2">
    <location>
        <begin position="6"/>
        <end position="25"/>
    </location>
</feature>
<reference evidence="4" key="1">
    <citation type="journal article" date="2019" name="Int. J. Syst. Evol. Microbiol.">
        <title>The Global Catalogue of Microorganisms (GCM) 10K type strain sequencing project: providing services to taxonomists for standard genome sequencing and annotation.</title>
        <authorList>
            <consortium name="The Broad Institute Genomics Platform"/>
            <consortium name="The Broad Institute Genome Sequencing Center for Infectious Disease"/>
            <person name="Wu L."/>
            <person name="Ma J."/>
        </authorList>
    </citation>
    <scope>NUCLEOTIDE SEQUENCE [LARGE SCALE GENOMIC DNA]</scope>
    <source>
        <strain evidence="4">JCM 17978</strain>
    </source>
</reference>
<keyword evidence="2" id="KW-0812">Transmembrane</keyword>